<dbReference type="Gene3D" id="2.40.50.140">
    <property type="entry name" value="Nucleic acid-binding proteins"/>
    <property type="match status" value="1"/>
</dbReference>
<dbReference type="PROSITE" id="PS51857">
    <property type="entry name" value="CSD_2"/>
    <property type="match status" value="1"/>
</dbReference>
<dbReference type="STRING" id="568069.A0A1J1IL36"/>
<accession>A0A1J1IL36</accession>
<feature type="domain" description="CSD" evidence="2">
    <location>
        <begin position="48"/>
        <end position="129"/>
    </location>
</feature>
<dbReference type="InterPro" id="IPR019844">
    <property type="entry name" value="CSD_CS"/>
</dbReference>
<dbReference type="SMART" id="SM00357">
    <property type="entry name" value="CSP"/>
    <property type="match status" value="1"/>
</dbReference>
<dbReference type="SUPFAM" id="SSF50249">
    <property type="entry name" value="Nucleic acid-binding proteins"/>
    <property type="match status" value="1"/>
</dbReference>
<evidence type="ECO:0000313" key="3">
    <source>
        <dbReference type="EMBL" id="CRL00474.1"/>
    </source>
</evidence>
<protein>
    <submittedName>
        <fullName evidence="3">CLUMA_CG013736, isoform A</fullName>
    </submittedName>
</protein>
<dbReference type="OrthoDB" id="203339at2759"/>
<sequence>MEESNDQMVNGYNTSPSLSISSSLSQSRELAENPQLEPEKKSSREASRILGTVKWFNAKNGYGFITRDDTGEDVFVHFTGISRKNPAHLIKSLGDGEAVEFNILATNVTAPGRRPVRGNPYVSYIPVRRTDSYASGDPGMFSSNRYRRSLDMGNSRIPRWNPNWQRRF</sequence>
<dbReference type="Proteomes" id="UP000183832">
    <property type="component" value="Unassembled WGS sequence"/>
</dbReference>
<dbReference type="GO" id="GO:0003676">
    <property type="term" value="F:nucleic acid binding"/>
    <property type="evidence" value="ECO:0007669"/>
    <property type="project" value="InterPro"/>
</dbReference>
<dbReference type="Pfam" id="PF00313">
    <property type="entry name" value="CSD"/>
    <property type="match status" value="1"/>
</dbReference>
<gene>
    <name evidence="3" type="ORF">CLUMA_CG013736</name>
</gene>
<evidence type="ECO:0000256" key="1">
    <source>
        <dbReference type="SAM" id="MobiDB-lite"/>
    </source>
</evidence>
<feature type="compositionally biased region" description="Polar residues" evidence="1">
    <location>
        <begin position="1"/>
        <end position="14"/>
    </location>
</feature>
<evidence type="ECO:0000313" key="4">
    <source>
        <dbReference type="Proteomes" id="UP000183832"/>
    </source>
</evidence>
<dbReference type="PROSITE" id="PS00352">
    <property type="entry name" value="CSD_1"/>
    <property type="match status" value="1"/>
</dbReference>
<proteinExistence type="predicted"/>
<dbReference type="PRINTS" id="PR00050">
    <property type="entry name" value="COLDSHOCK"/>
</dbReference>
<evidence type="ECO:0000259" key="2">
    <source>
        <dbReference type="PROSITE" id="PS51857"/>
    </source>
</evidence>
<name>A0A1J1IL36_9DIPT</name>
<feature type="region of interest" description="Disordered" evidence="1">
    <location>
        <begin position="1"/>
        <end position="45"/>
    </location>
</feature>
<dbReference type="AlphaFoldDB" id="A0A1J1IL36"/>
<keyword evidence="4" id="KW-1185">Reference proteome</keyword>
<dbReference type="InterPro" id="IPR050181">
    <property type="entry name" value="Cold_shock_domain"/>
</dbReference>
<feature type="compositionally biased region" description="Low complexity" evidence="1">
    <location>
        <begin position="15"/>
        <end position="27"/>
    </location>
</feature>
<reference evidence="3 4" key="1">
    <citation type="submission" date="2015-04" db="EMBL/GenBank/DDBJ databases">
        <authorList>
            <person name="Syromyatnikov M.Y."/>
            <person name="Popov V.N."/>
        </authorList>
    </citation>
    <scope>NUCLEOTIDE SEQUENCE [LARGE SCALE GENOMIC DNA]</scope>
</reference>
<dbReference type="EMBL" id="CVRI01000054">
    <property type="protein sequence ID" value="CRL00474.1"/>
    <property type="molecule type" value="Genomic_DNA"/>
</dbReference>
<dbReference type="CDD" id="cd04458">
    <property type="entry name" value="CSP_CDS"/>
    <property type="match status" value="1"/>
</dbReference>
<dbReference type="InterPro" id="IPR012340">
    <property type="entry name" value="NA-bd_OB-fold"/>
</dbReference>
<organism evidence="3 4">
    <name type="scientific">Clunio marinus</name>
    <dbReference type="NCBI Taxonomy" id="568069"/>
    <lineage>
        <taxon>Eukaryota</taxon>
        <taxon>Metazoa</taxon>
        <taxon>Ecdysozoa</taxon>
        <taxon>Arthropoda</taxon>
        <taxon>Hexapoda</taxon>
        <taxon>Insecta</taxon>
        <taxon>Pterygota</taxon>
        <taxon>Neoptera</taxon>
        <taxon>Endopterygota</taxon>
        <taxon>Diptera</taxon>
        <taxon>Nematocera</taxon>
        <taxon>Chironomoidea</taxon>
        <taxon>Chironomidae</taxon>
        <taxon>Clunio</taxon>
    </lineage>
</organism>
<dbReference type="InterPro" id="IPR002059">
    <property type="entry name" value="CSP_DNA-bd"/>
</dbReference>
<dbReference type="PANTHER" id="PTHR11544">
    <property type="entry name" value="COLD SHOCK DOMAIN CONTAINING PROTEINS"/>
    <property type="match status" value="1"/>
</dbReference>
<dbReference type="InterPro" id="IPR011129">
    <property type="entry name" value="CSD"/>
</dbReference>